<evidence type="ECO:0000313" key="3">
    <source>
        <dbReference type="Proteomes" id="UP000243459"/>
    </source>
</evidence>
<evidence type="ECO:0000313" key="2">
    <source>
        <dbReference type="EMBL" id="ONK56604.1"/>
    </source>
</evidence>
<keyword evidence="3" id="KW-1185">Reference proteome</keyword>
<dbReference type="AlphaFoldDB" id="A0A5P1E1Z0"/>
<dbReference type="Gramene" id="ONK56604">
    <property type="protein sequence ID" value="ONK56604"/>
    <property type="gene ID" value="A4U43_C10F10590"/>
</dbReference>
<name>A0A5P1E1Z0_ASPOF</name>
<evidence type="ECO:0000256" key="1">
    <source>
        <dbReference type="SAM" id="MobiDB-lite"/>
    </source>
</evidence>
<dbReference type="Proteomes" id="UP000243459">
    <property type="component" value="Chromosome 10"/>
</dbReference>
<organism evidence="2 3">
    <name type="scientific">Asparagus officinalis</name>
    <name type="common">Garden asparagus</name>
    <dbReference type="NCBI Taxonomy" id="4686"/>
    <lineage>
        <taxon>Eukaryota</taxon>
        <taxon>Viridiplantae</taxon>
        <taxon>Streptophyta</taxon>
        <taxon>Embryophyta</taxon>
        <taxon>Tracheophyta</taxon>
        <taxon>Spermatophyta</taxon>
        <taxon>Magnoliopsida</taxon>
        <taxon>Liliopsida</taxon>
        <taxon>Asparagales</taxon>
        <taxon>Asparagaceae</taxon>
        <taxon>Asparagoideae</taxon>
        <taxon>Asparagus</taxon>
    </lineage>
</organism>
<feature type="region of interest" description="Disordered" evidence="1">
    <location>
        <begin position="222"/>
        <end position="272"/>
    </location>
</feature>
<proteinExistence type="predicted"/>
<reference evidence="3" key="1">
    <citation type="journal article" date="2017" name="Nat. Commun.">
        <title>The asparagus genome sheds light on the origin and evolution of a young Y chromosome.</title>
        <authorList>
            <person name="Harkess A."/>
            <person name="Zhou J."/>
            <person name="Xu C."/>
            <person name="Bowers J.E."/>
            <person name="Van der Hulst R."/>
            <person name="Ayyampalayam S."/>
            <person name="Mercati F."/>
            <person name="Riccardi P."/>
            <person name="McKain M.R."/>
            <person name="Kakrana A."/>
            <person name="Tang H."/>
            <person name="Ray J."/>
            <person name="Groenendijk J."/>
            <person name="Arikit S."/>
            <person name="Mathioni S.M."/>
            <person name="Nakano M."/>
            <person name="Shan H."/>
            <person name="Telgmann-Rauber A."/>
            <person name="Kanno A."/>
            <person name="Yue Z."/>
            <person name="Chen H."/>
            <person name="Li W."/>
            <person name="Chen Y."/>
            <person name="Xu X."/>
            <person name="Zhang Y."/>
            <person name="Luo S."/>
            <person name="Chen H."/>
            <person name="Gao J."/>
            <person name="Mao Z."/>
            <person name="Pires J.C."/>
            <person name="Luo M."/>
            <person name="Kudrna D."/>
            <person name="Wing R.A."/>
            <person name="Meyers B.C."/>
            <person name="Yi K."/>
            <person name="Kong H."/>
            <person name="Lavrijsen P."/>
            <person name="Sunseri F."/>
            <person name="Falavigna A."/>
            <person name="Ye Y."/>
            <person name="Leebens-Mack J.H."/>
            <person name="Chen G."/>
        </authorList>
    </citation>
    <scope>NUCLEOTIDE SEQUENCE [LARGE SCALE GENOMIC DNA]</scope>
    <source>
        <strain evidence="3">cv. DH0086</strain>
    </source>
</reference>
<evidence type="ECO:0008006" key="4">
    <source>
        <dbReference type="Google" id="ProtNLM"/>
    </source>
</evidence>
<protein>
    <recommendedName>
        <fullName evidence="4">AP2/ERF domain-containing protein</fullName>
    </recommendedName>
</protein>
<accession>A0A5P1E1Z0</accession>
<sequence length="272" mass="29895">MWSMGDSDGPIPWQEVHIPWVIQQRNRSCKAYDKAAIECNGREAVTNFEPSSYEGEMLPEPDSEAICSFHDARTTELVTAAYPALDELTSKAKNQYRLSGQEVKFKQLNIHVWEALRREEEAIGTARNLSFCEICKDVVDGGVVEVRKKLVKLGLEAAILSVITVFTEVVGKVGSTTWREEKREQKSMTSPPQTLLVSNVLINVVMSLEGLGEVDPAIGAPDAGISTKEMVEPTSGLEFSKRSGKESVGSTWDAEEWATPSSKSRAGDAAEE</sequence>
<dbReference type="EMBL" id="CM007390">
    <property type="protein sequence ID" value="ONK56604.1"/>
    <property type="molecule type" value="Genomic_DNA"/>
</dbReference>
<gene>
    <name evidence="2" type="ORF">A4U43_C10F10590</name>
</gene>